<dbReference type="EMBL" id="CP019476">
    <property type="protein sequence ID" value="UQC82361.1"/>
    <property type="molecule type" value="Genomic_DNA"/>
</dbReference>
<dbReference type="AlphaFoldDB" id="A0A9Q8ST68"/>
<name>A0A9Q8ST68_9PEZI</name>
<feature type="non-terminal residue" evidence="1">
    <location>
        <position position="1"/>
    </location>
</feature>
<sequence length="43" mass="4866">LLICFGILPLLATRAVLNIDYIVLIYGISIYSHYLDRLSSLLI</sequence>
<keyword evidence="2" id="KW-1185">Reference proteome</keyword>
<dbReference type="KEGG" id="clup:CLUP02_07849"/>
<dbReference type="GeneID" id="73341851"/>
<protein>
    <submittedName>
        <fullName evidence="1">Uncharacterized protein</fullName>
    </submittedName>
</protein>
<dbReference type="RefSeq" id="XP_049143984.1">
    <property type="nucleotide sequence ID" value="XM_049286841.1"/>
</dbReference>
<evidence type="ECO:0000313" key="2">
    <source>
        <dbReference type="Proteomes" id="UP000830671"/>
    </source>
</evidence>
<proteinExistence type="predicted"/>
<reference evidence="1" key="1">
    <citation type="journal article" date="2021" name="Mol. Plant Microbe Interact.">
        <title>Complete Genome Sequence of the Plant-Pathogenic Fungus Colletotrichum lupini.</title>
        <authorList>
            <person name="Baroncelli R."/>
            <person name="Pensec F."/>
            <person name="Da Lio D."/>
            <person name="Boufleur T."/>
            <person name="Vicente I."/>
            <person name="Sarrocco S."/>
            <person name="Picot A."/>
            <person name="Baraldi E."/>
            <person name="Sukno S."/>
            <person name="Thon M."/>
            <person name="Le Floch G."/>
        </authorList>
    </citation>
    <scope>NUCLEOTIDE SEQUENCE</scope>
    <source>
        <strain evidence="1">IMI 504893</strain>
    </source>
</reference>
<accession>A0A9Q8ST68</accession>
<organism evidence="1 2">
    <name type="scientific">Colletotrichum lupini</name>
    <dbReference type="NCBI Taxonomy" id="145971"/>
    <lineage>
        <taxon>Eukaryota</taxon>
        <taxon>Fungi</taxon>
        <taxon>Dikarya</taxon>
        <taxon>Ascomycota</taxon>
        <taxon>Pezizomycotina</taxon>
        <taxon>Sordariomycetes</taxon>
        <taxon>Hypocreomycetidae</taxon>
        <taxon>Glomerellales</taxon>
        <taxon>Glomerellaceae</taxon>
        <taxon>Colletotrichum</taxon>
        <taxon>Colletotrichum acutatum species complex</taxon>
    </lineage>
</organism>
<evidence type="ECO:0000313" key="1">
    <source>
        <dbReference type="EMBL" id="UQC82361.1"/>
    </source>
</evidence>
<dbReference type="Proteomes" id="UP000830671">
    <property type="component" value="Chromosome 4"/>
</dbReference>
<gene>
    <name evidence="1" type="ORF">CLUP02_07849</name>
</gene>